<proteinExistence type="predicted"/>
<evidence type="ECO:0000313" key="3">
    <source>
        <dbReference type="Proteomes" id="UP000254640"/>
    </source>
</evidence>
<keyword evidence="2" id="KW-0326">Glycosidase</keyword>
<dbReference type="EC" id="3.2.1.23" evidence="2"/>
<dbReference type="Gene3D" id="3.40.50.880">
    <property type="match status" value="1"/>
</dbReference>
<dbReference type="AlphaFoldDB" id="A0A379LRK2"/>
<gene>
    <name evidence="2" type="primary">bglY_1</name>
    <name evidence="2" type="ORF">NCTC9381_05647</name>
</gene>
<dbReference type="InterPro" id="IPR013738">
    <property type="entry name" value="Beta_galactosidase_Trimer"/>
</dbReference>
<dbReference type="GO" id="GO:0004565">
    <property type="term" value="F:beta-galactosidase activity"/>
    <property type="evidence" value="ECO:0007669"/>
    <property type="project" value="UniProtKB-EC"/>
</dbReference>
<dbReference type="InterPro" id="IPR029062">
    <property type="entry name" value="Class_I_gatase-like"/>
</dbReference>
<dbReference type="SUPFAM" id="SSF52317">
    <property type="entry name" value="Class I glutamine amidotransferase-like"/>
    <property type="match status" value="1"/>
</dbReference>
<sequence length="149" mass="16751">MTPVMGSRVEARVAIIFDWESRWAMDNAQGPRNLGLHYERTVNEHYRAFWEQGVAVDVINGDCDLSGYDLVIAPMLYMVRDGFAARVEQHLERGGHFVASYWSGIVNESDLCYPGGFPGPLRPLLGIWSEEIDSLTDEEFNGVRGGARQ</sequence>
<dbReference type="PANTHER" id="PTHR36447">
    <property type="entry name" value="BETA-GALACTOSIDASE GANA"/>
    <property type="match status" value="1"/>
</dbReference>
<feature type="domain" description="Beta-galactosidase trimerisation" evidence="1">
    <location>
        <begin position="11"/>
        <end position="144"/>
    </location>
</feature>
<protein>
    <submittedName>
        <fullName evidence="2">Beta-galactosidase BglY</fullName>
        <ecNumber evidence="2">3.2.1.23</ecNumber>
    </submittedName>
</protein>
<dbReference type="GO" id="GO:0005975">
    <property type="term" value="P:carbohydrate metabolic process"/>
    <property type="evidence" value="ECO:0007669"/>
    <property type="project" value="InterPro"/>
</dbReference>
<dbReference type="Proteomes" id="UP000254640">
    <property type="component" value="Unassembled WGS sequence"/>
</dbReference>
<keyword evidence="2" id="KW-0378">Hydrolase</keyword>
<dbReference type="CDD" id="cd03143">
    <property type="entry name" value="A4_beta-galactosidase_middle_domain"/>
    <property type="match status" value="1"/>
</dbReference>
<name>A0A379LRK2_ENTAG</name>
<evidence type="ECO:0000259" key="1">
    <source>
        <dbReference type="Pfam" id="PF08532"/>
    </source>
</evidence>
<dbReference type="PANTHER" id="PTHR36447:SF1">
    <property type="entry name" value="BETA-GALACTOSIDASE GANA"/>
    <property type="match status" value="1"/>
</dbReference>
<dbReference type="EMBL" id="UGSO01000002">
    <property type="protein sequence ID" value="SUE06784.1"/>
    <property type="molecule type" value="Genomic_DNA"/>
</dbReference>
<evidence type="ECO:0000313" key="2">
    <source>
        <dbReference type="EMBL" id="SUE06784.1"/>
    </source>
</evidence>
<accession>A0A379LRK2</accession>
<reference evidence="2 3" key="1">
    <citation type="submission" date="2018-06" db="EMBL/GenBank/DDBJ databases">
        <authorList>
            <consortium name="Pathogen Informatics"/>
            <person name="Doyle S."/>
        </authorList>
    </citation>
    <scope>NUCLEOTIDE SEQUENCE [LARGE SCALE GENOMIC DNA]</scope>
    <source>
        <strain evidence="2 3">NCTC9381</strain>
    </source>
</reference>
<keyword evidence="3" id="KW-1185">Reference proteome</keyword>
<dbReference type="Pfam" id="PF08532">
    <property type="entry name" value="Glyco_hydro_42M"/>
    <property type="match status" value="1"/>
</dbReference>
<organism evidence="2 3">
    <name type="scientific">Enterobacter agglomerans</name>
    <name type="common">Erwinia herbicola</name>
    <name type="synonym">Pantoea agglomerans</name>
    <dbReference type="NCBI Taxonomy" id="549"/>
    <lineage>
        <taxon>Bacteria</taxon>
        <taxon>Pseudomonadati</taxon>
        <taxon>Pseudomonadota</taxon>
        <taxon>Gammaproteobacteria</taxon>
        <taxon>Enterobacterales</taxon>
        <taxon>Erwiniaceae</taxon>
        <taxon>Pantoea</taxon>
        <taxon>Pantoea agglomerans group</taxon>
    </lineage>
</organism>
<dbReference type="InterPro" id="IPR003476">
    <property type="entry name" value="Glyco_hydro_42"/>
</dbReference>